<protein>
    <submittedName>
        <fullName evidence="2">Uncharacterized protein</fullName>
    </submittedName>
</protein>
<dbReference type="SUPFAM" id="SSF48452">
    <property type="entry name" value="TPR-like"/>
    <property type="match status" value="1"/>
</dbReference>
<evidence type="ECO:0000313" key="2">
    <source>
        <dbReference type="EMBL" id="RXJ74786.1"/>
    </source>
</evidence>
<accession>A0A4Q0YU39</accession>
<proteinExistence type="predicted"/>
<dbReference type="OrthoDB" id="5918373at2"/>
<name>A0A4Q0YU39_9GAMM</name>
<dbReference type="InterPro" id="IPR011990">
    <property type="entry name" value="TPR-like_helical_dom_sf"/>
</dbReference>
<organism evidence="2 3">
    <name type="scientific">Veronia nyctiphanis</name>
    <dbReference type="NCBI Taxonomy" id="1278244"/>
    <lineage>
        <taxon>Bacteria</taxon>
        <taxon>Pseudomonadati</taxon>
        <taxon>Pseudomonadota</taxon>
        <taxon>Gammaproteobacteria</taxon>
        <taxon>Vibrionales</taxon>
        <taxon>Vibrionaceae</taxon>
        <taxon>Veronia</taxon>
    </lineage>
</organism>
<dbReference type="Gene3D" id="1.25.40.10">
    <property type="entry name" value="Tetratricopeptide repeat domain"/>
    <property type="match status" value="1"/>
</dbReference>
<keyword evidence="3" id="KW-1185">Reference proteome</keyword>
<evidence type="ECO:0000256" key="1">
    <source>
        <dbReference type="SAM" id="MobiDB-lite"/>
    </source>
</evidence>
<dbReference type="Proteomes" id="UP000290287">
    <property type="component" value="Unassembled WGS sequence"/>
</dbReference>
<dbReference type="AlphaFoldDB" id="A0A4Q0YU39"/>
<comment type="caution">
    <text evidence="2">The sequence shown here is derived from an EMBL/GenBank/DDBJ whole genome shotgun (WGS) entry which is preliminary data.</text>
</comment>
<evidence type="ECO:0000313" key="3">
    <source>
        <dbReference type="Proteomes" id="UP000290287"/>
    </source>
</evidence>
<dbReference type="EMBL" id="PEIB01000001">
    <property type="protein sequence ID" value="RXJ74786.1"/>
    <property type="molecule type" value="Genomic_DNA"/>
</dbReference>
<reference evidence="2 3" key="1">
    <citation type="submission" date="2017-10" db="EMBL/GenBank/DDBJ databases">
        <title>Nyctiphanis sp. nov., isolated from the stomach of the euphausiid Nyctiphanes simplex (Hansen, 1911) in the Gulf of California.</title>
        <authorList>
            <person name="Gomez-Gil B."/>
            <person name="Aguilar-Mendez M."/>
            <person name="Lopez-Cortes A."/>
            <person name="Gomez-Gutierrez J."/>
            <person name="Roque A."/>
            <person name="Lang E."/>
            <person name="Gonzalez-Castillo A."/>
        </authorList>
    </citation>
    <scope>NUCLEOTIDE SEQUENCE [LARGE SCALE GENOMIC DNA]</scope>
    <source>
        <strain evidence="2 3">CAIM 600</strain>
    </source>
</reference>
<feature type="region of interest" description="Disordered" evidence="1">
    <location>
        <begin position="118"/>
        <end position="140"/>
    </location>
</feature>
<sequence>MMKEWETLCTAGNDCFHQCRWTQAKRHYLSALVIVEALYTASPDNDSLMLAWLVTHHNLASLYKKTGETDEQINHLTTPFITLRDKLRTTPPSDKSYPTILHALTKCKFELTTNMQGEQPDDLSYEHNSVPSAKPGDTIH</sequence>
<gene>
    <name evidence="2" type="ORF">CS022_00755</name>
</gene>
<dbReference type="RefSeq" id="WP_129120676.1">
    <property type="nucleotide sequence ID" value="NZ_PEIB01000001.1"/>
</dbReference>